<organism evidence="1 2">
    <name type="scientific">Paractinoplanes toevensis</name>
    <dbReference type="NCBI Taxonomy" id="571911"/>
    <lineage>
        <taxon>Bacteria</taxon>
        <taxon>Bacillati</taxon>
        <taxon>Actinomycetota</taxon>
        <taxon>Actinomycetes</taxon>
        <taxon>Micromonosporales</taxon>
        <taxon>Micromonosporaceae</taxon>
        <taxon>Paractinoplanes</taxon>
    </lineage>
</organism>
<accession>A0A919T9P7</accession>
<protein>
    <submittedName>
        <fullName evidence="1">Uncharacterized protein</fullName>
    </submittedName>
</protein>
<sequence length="112" mass="11227">MTQNRASLLAVAPMCRSSWRVLSSTCVDSSSGTQTIMVRIVGSGRCTGAAVAGADAAVGVFAPVRRVVVGFLLSLLGGLVLPLRDVVMVVASWVVGAVGRAEMAGPLGAGVG</sequence>
<dbReference type="AlphaFoldDB" id="A0A919T9P7"/>
<name>A0A919T9P7_9ACTN</name>
<dbReference type="EMBL" id="BOQN01000023">
    <property type="protein sequence ID" value="GIM90131.1"/>
    <property type="molecule type" value="Genomic_DNA"/>
</dbReference>
<evidence type="ECO:0000313" key="2">
    <source>
        <dbReference type="Proteomes" id="UP000677082"/>
    </source>
</evidence>
<reference evidence="1 2" key="1">
    <citation type="submission" date="2021-03" db="EMBL/GenBank/DDBJ databases">
        <title>Whole genome shotgun sequence of Actinoplanes toevensis NBRC 105298.</title>
        <authorList>
            <person name="Komaki H."/>
            <person name="Tamura T."/>
        </authorList>
    </citation>
    <scope>NUCLEOTIDE SEQUENCE [LARGE SCALE GENOMIC DNA]</scope>
    <source>
        <strain evidence="1 2">NBRC 105298</strain>
    </source>
</reference>
<comment type="caution">
    <text evidence="1">The sequence shown here is derived from an EMBL/GenBank/DDBJ whole genome shotgun (WGS) entry which is preliminary data.</text>
</comment>
<keyword evidence="2" id="KW-1185">Reference proteome</keyword>
<gene>
    <name evidence="1" type="ORF">Ato02nite_019240</name>
</gene>
<evidence type="ECO:0000313" key="1">
    <source>
        <dbReference type="EMBL" id="GIM90131.1"/>
    </source>
</evidence>
<proteinExistence type="predicted"/>
<dbReference type="Proteomes" id="UP000677082">
    <property type="component" value="Unassembled WGS sequence"/>
</dbReference>